<gene>
    <name evidence="1" type="ORF">G5C33_10205</name>
</gene>
<proteinExistence type="predicted"/>
<protein>
    <submittedName>
        <fullName evidence="1">Uncharacterized protein</fullName>
    </submittedName>
</protein>
<dbReference type="AlphaFoldDB" id="A0A6G6Y5C1"/>
<evidence type="ECO:0000313" key="2">
    <source>
        <dbReference type="Proteomes" id="UP000501568"/>
    </source>
</evidence>
<dbReference type="RefSeq" id="WP_165327118.1">
    <property type="nucleotide sequence ID" value="NZ_CP049109.1"/>
</dbReference>
<name>A0A6G6Y5C1_9SPHN</name>
<dbReference type="Proteomes" id="UP000501568">
    <property type="component" value="Chromosome"/>
</dbReference>
<dbReference type="KEGG" id="spzr:G5C33_10205"/>
<dbReference type="EMBL" id="CP049109">
    <property type="protein sequence ID" value="QIG80115.1"/>
    <property type="molecule type" value="Genomic_DNA"/>
</dbReference>
<accession>A0A6G6Y5C1</accession>
<sequence length="76" mass="8346">MNAAAPIAVALDDMQQLELDQLLTAMQYCARAWANAREEDADAPMLAETIAMMAVFAERLDSILCERVTLDTARAD</sequence>
<evidence type="ECO:0000313" key="1">
    <source>
        <dbReference type="EMBL" id="QIG80115.1"/>
    </source>
</evidence>
<reference evidence="1 2" key="1">
    <citation type="submission" date="2020-02" db="EMBL/GenBank/DDBJ databases">
        <authorList>
            <person name="Zheng R.K."/>
            <person name="Sun C.M."/>
        </authorList>
    </citation>
    <scope>NUCLEOTIDE SEQUENCE [LARGE SCALE GENOMIC DNA]</scope>
    <source>
        <strain evidence="2">zrk23</strain>
    </source>
</reference>
<organism evidence="1 2">
    <name type="scientific">Stakelama tenebrarum</name>
    <dbReference type="NCBI Taxonomy" id="2711215"/>
    <lineage>
        <taxon>Bacteria</taxon>
        <taxon>Pseudomonadati</taxon>
        <taxon>Pseudomonadota</taxon>
        <taxon>Alphaproteobacteria</taxon>
        <taxon>Sphingomonadales</taxon>
        <taxon>Sphingomonadaceae</taxon>
        <taxon>Stakelama</taxon>
    </lineage>
</organism>
<keyword evidence="2" id="KW-1185">Reference proteome</keyword>